<accession>F2NU90</accession>
<evidence type="ECO:0000313" key="1">
    <source>
        <dbReference type="EMBL" id="AEB13054.1"/>
    </source>
</evidence>
<dbReference type="EMBL" id="CP002631">
    <property type="protein sequence ID" value="AEB13054.1"/>
    <property type="molecule type" value="Genomic_DNA"/>
</dbReference>
<proteinExistence type="predicted"/>
<sequence>MAFLSICIISCASTKISTEKVFADEKEFITSGNALDYKIGKQLKKETLSEKSSHVSVKYSETPVPANVYKLTLENGTYDFTLKSIPTGLMSANEEKKSAMIPEILLYDENFNLIANENLTGAATPPTTFEPFLFMVTTNWNIAESGTYYLVVKADMSSDQGLTLEVFYHNRVATHTALHKFRRVPYGKYKLLIEKM</sequence>
<organism evidence="1 2">
    <name type="scientific">Treponema succinifaciens (strain ATCC 33096 / DSM 2489 / 6091)</name>
    <dbReference type="NCBI Taxonomy" id="869209"/>
    <lineage>
        <taxon>Bacteria</taxon>
        <taxon>Pseudomonadati</taxon>
        <taxon>Spirochaetota</taxon>
        <taxon>Spirochaetia</taxon>
        <taxon>Spirochaetales</taxon>
        <taxon>Treponemataceae</taxon>
        <taxon>Treponema</taxon>
    </lineage>
</organism>
<name>F2NU90_TRES6</name>
<dbReference type="KEGG" id="tsu:Tresu_0084"/>
<dbReference type="RefSeq" id="WP_013700365.1">
    <property type="nucleotide sequence ID" value="NC_015385.1"/>
</dbReference>
<protein>
    <submittedName>
        <fullName evidence="1">Uncharacterized protein</fullName>
    </submittedName>
</protein>
<dbReference type="GeneID" id="302997333"/>
<gene>
    <name evidence="1" type="ordered locus">Tresu_0084</name>
</gene>
<dbReference type="AlphaFoldDB" id="F2NU90"/>
<dbReference type="Proteomes" id="UP000006852">
    <property type="component" value="Chromosome"/>
</dbReference>
<reference evidence="2" key="2">
    <citation type="submission" date="2011-04" db="EMBL/GenBank/DDBJ databases">
        <title>The complete genome of chromosome of Treponema succinifaciens DSM 2489.</title>
        <authorList>
            <person name="Lucas S."/>
            <person name="Copeland A."/>
            <person name="Lapidus A."/>
            <person name="Bruce D."/>
            <person name="Goodwin L."/>
            <person name="Pitluck S."/>
            <person name="Peters L."/>
            <person name="Kyrpides N."/>
            <person name="Mavromatis K."/>
            <person name="Ivanova N."/>
            <person name="Ovchinnikova G."/>
            <person name="Teshima H."/>
            <person name="Detter J.C."/>
            <person name="Tapia R."/>
            <person name="Han C."/>
            <person name="Land M."/>
            <person name="Hauser L."/>
            <person name="Markowitz V."/>
            <person name="Cheng J.-F."/>
            <person name="Hugenholtz P."/>
            <person name="Woyke T."/>
            <person name="Wu D."/>
            <person name="Gronow S."/>
            <person name="Wellnitz S."/>
            <person name="Brambilla E."/>
            <person name="Klenk H.-P."/>
            <person name="Eisen J.A."/>
        </authorList>
    </citation>
    <scope>NUCLEOTIDE SEQUENCE [LARGE SCALE GENOMIC DNA]</scope>
    <source>
        <strain evidence="2">ATCC 33096 / DSM 2489 / 6091</strain>
    </source>
</reference>
<evidence type="ECO:0000313" key="2">
    <source>
        <dbReference type="Proteomes" id="UP000006852"/>
    </source>
</evidence>
<dbReference type="OrthoDB" id="9939925at2"/>
<dbReference type="HOGENOM" id="CLU_1389680_0_0_12"/>
<keyword evidence="2" id="KW-1185">Reference proteome</keyword>
<dbReference type="STRING" id="869209.Tresu_0084"/>
<reference evidence="1 2" key="1">
    <citation type="journal article" date="2011" name="Stand. Genomic Sci.">
        <title>Complete genome sequence of Treponema succinifaciens type strain (6091).</title>
        <authorList>
            <person name="Han C."/>
            <person name="Gronow S."/>
            <person name="Teshima H."/>
            <person name="Lapidus A."/>
            <person name="Nolan M."/>
            <person name="Lucas S."/>
            <person name="Hammon N."/>
            <person name="Deshpande S."/>
            <person name="Cheng J.F."/>
            <person name="Zeytun A."/>
            <person name="Tapia R."/>
            <person name="Goodwin L."/>
            <person name="Pitluck S."/>
            <person name="Liolios K."/>
            <person name="Pagani I."/>
            <person name="Ivanova N."/>
            <person name="Mavromatis K."/>
            <person name="Mikhailova N."/>
            <person name="Huntemann M."/>
            <person name="Pati A."/>
            <person name="Chen A."/>
            <person name="Palaniappan K."/>
            <person name="Land M."/>
            <person name="Hauser L."/>
            <person name="Brambilla E.M."/>
            <person name="Rohde M."/>
            <person name="Goker M."/>
            <person name="Woyke T."/>
            <person name="Bristow J."/>
            <person name="Eisen J.A."/>
            <person name="Markowitz V."/>
            <person name="Hugenholtz P."/>
            <person name="Kyrpides N.C."/>
            <person name="Klenk H.P."/>
            <person name="Detter J.C."/>
        </authorList>
    </citation>
    <scope>NUCLEOTIDE SEQUENCE [LARGE SCALE GENOMIC DNA]</scope>
    <source>
        <strain evidence="2">ATCC 33096 / DSM 2489 / 6091</strain>
    </source>
</reference>
<dbReference type="eggNOG" id="ENOG5032JJ5">
    <property type="taxonomic scope" value="Bacteria"/>
</dbReference>